<evidence type="ECO:0000313" key="3">
    <source>
        <dbReference type="EMBL" id="PZQ21828.1"/>
    </source>
</evidence>
<keyword evidence="1" id="KW-0732">Signal</keyword>
<sequence length="385" mass="40516">MITKKALLASAALAMLGAIATAMSSAPAPAARAMPGPKFGATLDDVQPVAASPALPALAPATKARADALFAADTESGQTRALLVLRDGEPIYERYAPGFGPDSKLISWSMAKSITAVLIGFLVADGQLSLDGPAPVAAWQRSGDPRGAITLRHLLHMASGLEHVEVGDPVWDGDTVDMLFGPGAGDMAGFAEAKPAVAQPGELFNYSSATSVILSDILADTLTPSQSPAARLEAVREFMRGRLAEPLGMASLTPEFDARGTMIGGSIMHATARDYAKFGEFLRNHGVADGQRLLPESWMSFMLQPSAGDGGYGGHIWLNRRRPAGSPAALWPDRGPNDLFACIGHQGQYIIVSPSQRVTVVRLGVTRDDEFPALRRQLADLIAVL</sequence>
<dbReference type="Pfam" id="PF00144">
    <property type="entry name" value="Beta-lactamase"/>
    <property type="match status" value="1"/>
</dbReference>
<accession>A0A2W5L2T0</accession>
<organism evidence="3 4">
    <name type="scientific">Sphingopyxis macrogoltabida</name>
    <name type="common">Sphingomonas macrogoltabidus</name>
    <dbReference type="NCBI Taxonomy" id="33050"/>
    <lineage>
        <taxon>Bacteria</taxon>
        <taxon>Pseudomonadati</taxon>
        <taxon>Pseudomonadota</taxon>
        <taxon>Alphaproteobacteria</taxon>
        <taxon>Sphingomonadales</taxon>
        <taxon>Sphingomonadaceae</taxon>
        <taxon>Sphingopyxis</taxon>
    </lineage>
</organism>
<evidence type="ECO:0000256" key="1">
    <source>
        <dbReference type="SAM" id="SignalP"/>
    </source>
</evidence>
<dbReference type="InterPro" id="IPR050789">
    <property type="entry name" value="Diverse_Enzym_Activities"/>
</dbReference>
<dbReference type="PANTHER" id="PTHR43283">
    <property type="entry name" value="BETA-LACTAMASE-RELATED"/>
    <property type="match status" value="1"/>
</dbReference>
<protein>
    <submittedName>
        <fullName evidence="3">Serine hydrolase</fullName>
    </submittedName>
</protein>
<name>A0A2W5L2T0_SPHMC</name>
<keyword evidence="3" id="KW-0378">Hydrolase</keyword>
<evidence type="ECO:0000259" key="2">
    <source>
        <dbReference type="Pfam" id="PF00144"/>
    </source>
</evidence>
<dbReference type="Gene3D" id="3.40.710.10">
    <property type="entry name" value="DD-peptidase/beta-lactamase superfamily"/>
    <property type="match status" value="1"/>
</dbReference>
<dbReference type="SUPFAM" id="SSF56601">
    <property type="entry name" value="beta-lactamase/transpeptidase-like"/>
    <property type="match status" value="1"/>
</dbReference>
<feature type="chain" id="PRO_5015992273" evidence="1">
    <location>
        <begin position="31"/>
        <end position="385"/>
    </location>
</feature>
<dbReference type="InterPro" id="IPR001466">
    <property type="entry name" value="Beta-lactam-related"/>
</dbReference>
<evidence type="ECO:0000313" key="4">
    <source>
        <dbReference type="Proteomes" id="UP000248597"/>
    </source>
</evidence>
<dbReference type="GO" id="GO:0016787">
    <property type="term" value="F:hydrolase activity"/>
    <property type="evidence" value="ECO:0007669"/>
    <property type="project" value="UniProtKB-KW"/>
</dbReference>
<dbReference type="InterPro" id="IPR012338">
    <property type="entry name" value="Beta-lactam/transpept-like"/>
</dbReference>
<dbReference type="PANTHER" id="PTHR43283:SF7">
    <property type="entry name" value="BETA-LACTAMASE-RELATED DOMAIN-CONTAINING PROTEIN"/>
    <property type="match status" value="1"/>
</dbReference>
<reference evidence="3 4" key="1">
    <citation type="submission" date="2017-08" db="EMBL/GenBank/DDBJ databases">
        <title>Infants hospitalized years apart are colonized by the same room-sourced microbial strains.</title>
        <authorList>
            <person name="Brooks B."/>
            <person name="Olm M.R."/>
            <person name="Firek B.A."/>
            <person name="Baker R."/>
            <person name="Thomas B.C."/>
            <person name="Morowitz M.J."/>
            <person name="Banfield J.F."/>
        </authorList>
    </citation>
    <scope>NUCLEOTIDE SEQUENCE [LARGE SCALE GENOMIC DNA]</scope>
    <source>
        <strain evidence="3">S2_005_003_R2_47</strain>
    </source>
</reference>
<dbReference type="AlphaFoldDB" id="A0A2W5L2T0"/>
<dbReference type="EMBL" id="QFPJ01000022">
    <property type="protein sequence ID" value="PZQ21828.1"/>
    <property type="molecule type" value="Genomic_DNA"/>
</dbReference>
<dbReference type="Proteomes" id="UP000248597">
    <property type="component" value="Unassembled WGS sequence"/>
</dbReference>
<feature type="domain" description="Beta-lactamase-related" evidence="2">
    <location>
        <begin position="81"/>
        <end position="368"/>
    </location>
</feature>
<comment type="caution">
    <text evidence="3">The sequence shown here is derived from an EMBL/GenBank/DDBJ whole genome shotgun (WGS) entry which is preliminary data.</text>
</comment>
<feature type="signal peptide" evidence="1">
    <location>
        <begin position="1"/>
        <end position="30"/>
    </location>
</feature>
<proteinExistence type="predicted"/>
<gene>
    <name evidence="3" type="ORF">DI569_10335</name>
</gene>